<protein>
    <recommendedName>
        <fullName evidence="3">Fungal-type protein kinase domain-containing protein</fullName>
    </recommendedName>
</protein>
<keyword evidence="2" id="KW-1185">Reference proteome</keyword>
<dbReference type="RefSeq" id="XP_043005576.1">
    <property type="nucleotide sequence ID" value="XM_043155794.1"/>
</dbReference>
<evidence type="ECO:0000313" key="2">
    <source>
        <dbReference type="Proteomes" id="UP001049176"/>
    </source>
</evidence>
<accession>A0A9P7RTU7</accession>
<dbReference type="AlphaFoldDB" id="A0A9P7RTU7"/>
<reference evidence="1" key="1">
    <citation type="journal article" date="2021" name="Genome Biol. Evol.">
        <title>The assembled and annotated genome of the fairy-ring fungus Marasmius oreades.</title>
        <authorList>
            <person name="Hiltunen M."/>
            <person name="Ament-Velasquez S.L."/>
            <person name="Johannesson H."/>
        </authorList>
    </citation>
    <scope>NUCLEOTIDE SEQUENCE</scope>
    <source>
        <strain evidence="1">03SP1</strain>
    </source>
</reference>
<dbReference type="OrthoDB" id="5584477at2759"/>
<dbReference type="Proteomes" id="UP001049176">
    <property type="component" value="Chromosome 7"/>
</dbReference>
<dbReference type="KEGG" id="more:E1B28_010815"/>
<dbReference type="GeneID" id="66079890"/>
<dbReference type="EMBL" id="CM032187">
    <property type="protein sequence ID" value="KAG7089106.1"/>
    <property type="molecule type" value="Genomic_DNA"/>
</dbReference>
<evidence type="ECO:0000313" key="1">
    <source>
        <dbReference type="EMBL" id="KAG7089106.1"/>
    </source>
</evidence>
<gene>
    <name evidence="1" type="ORF">E1B28_010815</name>
</gene>
<organism evidence="1 2">
    <name type="scientific">Marasmius oreades</name>
    <name type="common">fairy-ring Marasmius</name>
    <dbReference type="NCBI Taxonomy" id="181124"/>
    <lineage>
        <taxon>Eukaryota</taxon>
        <taxon>Fungi</taxon>
        <taxon>Dikarya</taxon>
        <taxon>Basidiomycota</taxon>
        <taxon>Agaricomycotina</taxon>
        <taxon>Agaricomycetes</taxon>
        <taxon>Agaricomycetidae</taxon>
        <taxon>Agaricales</taxon>
        <taxon>Marasmiineae</taxon>
        <taxon>Marasmiaceae</taxon>
        <taxon>Marasmius</taxon>
    </lineage>
</organism>
<sequence length="185" mass="22006">MILQTGIDLNWAPPATPSANRGRTFWGQEHDYPFIHGTDEFMSDNLRLCLRYPGFVDRNYPTDDLESFFWVTTWVILFADSQYKDARTEEWRKWWTKHHGFKAMLRHLRRFSDYQSDPAVKQMDEFLLEWCGQLDALETGWNEGRGCKDSEDSKQWEIANFHQYARHGASDSLSLILKYREKLDL</sequence>
<proteinExistence type="predicted"/>
<name>A0A9P7RTU7_9AGAR</name>
<comment type="caution">
    <text evidence="1">The sequence shown here is derived from an EMBL/GenBank/DDBJ whole genome shotgun (WGS) entry which is preliminary data.</text>
</comment>
<evidence type="ECO:0008006" key="3">
    <source>
        <dbReference type="Google" id="ProtNLM"/>
    </source>
</evidence>